<name>I7A3Q3_MELRP</name>
<dbReference type="GO" id="GO:0030170">
    <property type="term" value="F:pyridoxal phosphate binding"/>
    <property type="evidence" value="ECO:0007669"/>
    <property type="project" value="InterPro"/>
</dbReference>
<evidence type="ECO:0000259" key="1">
    <source>
        <dbReference type="PROSITE" id="PS51340"/>
    </source>
</evidence>
<dbReference type="PANTHER" id="PTHR14237:SF19">
    <property type="entry name" value="MITOCHONDRIAL AMIDOXIME REDUCING COMPONENT 1"/>
    <property type="match status" value="1"/>
</dbReference>
<keyword evidence="3" id="KW-1185">Reference proteome</keyword>
<evidence type="ECO:0000313" key="2">
    <source>
        <dbReference type="EMBL" id="AFN74516.1"/>
    </source>
</evidence>
<dbReference type="InterPro" id="IPR011037">
    <property type="entry name" value="Pyrv_Knase-like_insert_dom_sf"/>
</dbReference>
<dbReference type="SUPFAM" id="SSF141673">
    <property type="entry name" value="MOSC N-terminal domain-like"/>
    <property type="match status" value="1"/>
</dbReference>
<dbReference type="EMBL" id="CP003557">
    <property type="protein sequence ID" value="AFN74516.1"/>
    <property type="molecule type" value="Genomic_DNA"/>
</dbReference>
<organism evidence="2 3">
    <name type="scientific">Melioribacter roseus (strain DSM 23840 / JCM 17771 / VKM B-2668 / P3M-2)</name>
    <dbReference type="NCBI Taxonomy" id="1191523"/>
    <lineage>
        <taxon>Bacteria</taxon>
        <taxon>Pseudomonadati</taxon>
        <taxon>Ignavibacteriota</taxon>
        <taxon>Ignavibacteria</taxon>
        <taxon>Ignavibacteriales</taxon>
        <taxon>Melioribacteraceae</taxon>
        <taxon>Melioribacter</taxon>
    </lineage>
</organism>
<reference evidence="2 3" key="1">
    <citation type="journal article" date="2013" name="PLoS ONE">
        <title>Genomic analysis of Melioribacter roseus, facultatively anaerobic organotrophic bacterium representing a novel deep lineage within Bacteriodetes/Chlorobi group.</title>
        <authorList>
            <person name="Kadnikov V.V."/>
            <person name="Mardanov A.V."/>
            <person name="Podosokorskaya O.A."/>
            <person name="Gavrilov S.N."/>
            <person name="Kublanov I.V."/>
            <person name="Beletsky A.V."/>
            <person name="Bonch-Osmolovskaya E.A."/>
            <person name="Ravin N.V."/>
        </authorList>
    </citation>
    <scope>NUCLEOTIDE SEQUENCE [LARGE SCALE GENOMIC DNA]</scope>
    <source>
        <strain evidence="3">JCM 17771 / P3M-2</strain>
    </source>
</reference>
<dbReference type="SUPFAM" id="SSF50800">
    <property type="entry name" value="PK beta-barrel domain-like"/>
    <property type="match status" value="1"/>
</dbReference>
<dbReference type="AlphaFoldDB" id="I7A3Q3"/>
<dbReference type="InterPro" id="IPR005302">
    <property type="entry name" value="MoCF_Sase_C"/>
</dbReference>
<gene>
    <name evidence="2" type="ordered locus">MROS_1279</name>
</gene>
<sequence length="268" mass="31034">MEYRLSEIYIYPFKSLGGISLKRAEVTDRGLKYDRRFMLVDAEGNFLTQRKFPVMALIKPEITDGGFRLKSSMDDSIIEITYKPKTDGRVKVKIWDDVVEAMLVSEEADKWFEEILDVKCRLVFMDDDVKRYVDKKYAVKNELVSFADGFPFLIIGEESLNDLNSRLKVKLPMNRFRPNLVFKGGRPFDEDKWESFVLNGIEFRVVKPCARCVITTVDQANARKSEEPLNTLSLYRKEGNKIFFGQNLLHEGVGLIETDSVITVTQWK</sequence>
<dbReference type="STRING" id="1191523.MROS_1279"/>
<dbReference type="HOGENOM" id="CLU_028286_0_1_10"/>
<dbReference type="GO" id="GO:0030151">
    <property type="term" value="F:molybdenum ion binding"/>
    <property type="evidence" value="ECO:0007669"/>
    <property type="project" value="InterPro"/>
</dbReference>
<dbReference type="RefSeq" id="WP_014855951.1">
    <property type="nucleotide sequence ID" value="NC_018178.1"/>
</dbReference>
<dbReference type="InterPro" id="IPR005303">
    <property type="entry name" value="MOCOS_middle"/>
</dbReference>
<dbReference type="OrthoDB" id="581532at2"/>
<dbReference type="PANTHER" id="PTHR14237">
    <property type="entry name" value="MOLYBDOPTERIN COFACTOR SULFURASE MOSC"/>
    <property type="match status" value="1"/>
</dbReference>
<dbReference type="Proteomes" id="UP000009011">
    <property type="component" value="Chromosome"/>
</dbReference>
<protein>
    <submittedName>
        <fullName evidence="2">Fe-S domain protein</fullName>
    </submittedName>
</protein>
<dbReference type="PATRIC" id="fig|1191523.3.peg.1357"/>
<evidence type="ECO:0000313" key="3">
    <source>
        <dbReference type="Proteomes" id="UP000009011"/>
    </source>
</evidence>
<dbReference type="KEGG" id="mro:MROS_1279"/>
<dbReference type="PROSITE" id="PS51340">
    <property type="entry name" value="MOSC"/>
    <property type="match status" value="1"/>
</dbReference>
<dbReference type="GO" id="GO:0003824">
    <property type="term" value="F:catalytic activity"/>
    <property type="evidence" value="ECO:0007669"/>
    <property type="project" value="InterPro"/>
</dbReference>
<accession>I7A3Q3</accession>
<proteinExistence type="predicted"/>
<dbReference type="eggNOG" id="COG3217">
    <property type="taxonomic scope" value="Bacteria"/>
</dbReference>
<dbReference type="Pfam" id="PF03476">
    <property type="entry name" value="MOSC_N"/>
    <property type="match status" value="1"/>
</dbReference>
<dbReference type="Pfam" id="PF03473">
    <property type="entry name" value="MOSC"/>
    <property type="match status" value="1"/>
</dbReference>
<feature type="domain" description="MOSC" evidence="1">
    <location>
        <begin position="120"/>
        <end position="265"/>
    </location>
</feature>